<dbReference type="EMBL" id="BFAG01000018">
    <property type="protein sequence ID" value="GBF07844.1"/>
    <property type="molecule type" value="Genomic_DNA"/>
</dbReference>
<proteinExistence type="predicted"/>
<comment type="caution">
    <text evidence="1">The sequence shown here is derived from an EMBL/GenBank/DDBJ whole genome shotgun (WGS) entry which is preliminary data.</text>
</comment>
<accession>A0A2I9CZZ8</accession>
<reference evidence="2" key="1">
    <citation type="submission" date="2018-01" db="EMBL/GenBank/DDBJ databases">
        <title>Draft Genome Sequence of the Radioresistant Bacterium Deinococcus aerius TR0125, Isolated from the Higher Atmosphere above Japan.</title>
        <authorList>
            <person name="Satoh K."/>
            <person name="Arai H."/>
            <person name="Sanzen T."/>
            <person name="Kawaguchi Y."/>
            <person name="Hayashi H."/>
            <person name="Yokobori S."/>
            <person name="Yamagishi A."/>
            <person name="Oono Y."/>
            <person name="Narumi I."/>
        </authorList>
    </citation>
    <scope>NUCLEOTIDE SEQUENCE [LARGE SCALE GENOMIC DNA]</scope>
    <source>
        <strain evidence="2">TR0125</strain>
    </source>
</reference>
<keyword evidence="2" id="KW-1185">Reference proteome</keyword>
<dbReference type="AlphaFoldDB" id="A0A2I9CZZ8"/>
<name>A0A2I9CZZ8_9DEIO</name>
<evidence type="ECO:0000313" key="2">
    <source>
        <dbReference type="Proteomes" id="UP000236569"/>
    </source>
</evidence>
<organism evidence="1 2">
    <name type="scientific">Deinococcus aerius</name>
    <dbReference type="NCBI Taxonomy" id="200253"/>
    <lineage>
        <taxon>Bacteria</taxon>
        <taxon>Thermotogati</taxon>
        <taxon>Deinococcota</taxon>
        <taxon>Deinococci</taxon>
        <taxon>Deinococcales</taxon>
        <taxon>Deinococcaceae</taxon>
        <taxon>Deinococcus</taxon>
    </lineage>
</organism>
<evidence type="ECO:0000313" key="1">
    <source>
        <dbReference type="EMBL" id="GBF07844.1"/>
    </source>
</evidence>
<sequence length="116" mass="12434">MPVSFVLRNASAVPFHGGTRPCSVNYVVSDARTGALLWTFKTPNQGCKTVLGPKIDLRAGAAGELYRSTLYVQLAGRHGKVGLRPGQYRISGTVEIKGNQEPARTVTTPPVLLTVQ</sequence>
<gene>
    <name evidence="1" type="ORF">DAERI_180035</name>
</gene>
<dbReference type="Proteomes" id="UP000236569">
    <property type="component" value="Unassembled WGS sequence"/>
</dbReference>
<protein>
    <submittedName>
        <fullName evidence="1">Uncharacterized protein</fullName>
    </submittedName>
</protein>